<keyword evidence="3" id="KW-1185">Reference proteome</keyword>
<dbReference type="Gene3D" id="3.90.550.10">
    <property type="entry name" value="Spore Coat Polysaccharide Biosynthesis Protein SpsA, Chain A"/>
    <property type="match status" value="1"/>
</dbReference>
<dbReference type="Pfam" id="PF00535">
    <property type="entry name" value="Glycos_transf_2"/>
    <property type="match status" value="1"/>
</dbReference>
<dbReference type="Proteomes" id="UP001143304">
    <property type="component" value="Unassembled WGS sequence"/>
</dbReference>
<protein>
    <submittedName>
        <fullName evidence="2">Glycosyltransferase family 2 protein</fullName>
    </submittedName>
</protein>
<dbReference type="CDD" id="cd00761">
    <property type="entry name" value="Glyco_tranf_GTA_type"/>
    <property type="match status" value="1"/>
</dbReference>
<gene>
    <name evidence="2" type="ORF">EYC82_16260</name>
</gene>
<name>A0ABT3T9E3_9GAMM</name>
<evidence type="ECO:0000313" key="2">
    <source>
        <dbReference type="EMBL" id="MCX2978906.1"/>
    </source>
</evidence>
<dbReference type="InterPro" id="IPR001173">
    <property type="entry name" value="Glyco_trans_2-like"/>
</dbReference>
<proteinExistence type="predicted"/>
<accession>A0ABT3T9E3</accession>
<reference evidence="2" key="1">
    <citation type="submission" date="2019-02" db="EMBL/GenBank/DDBJ databases">
        <authorList>
            <person name="Li S.-H."/>
        </authorList>
    </citation>
    <scope>NUCLEOTIDE SEQUENCE</scope>
    <source>
        <strain evidence="2">IMCC11814</strain>
    </source>
</reference>
<evidence type="ECO:0000259" key="1">
    <source>
        <dbReference type="Pfam" id="PF00535"/>
    </source>
</evidence>
<dbReference type="SUPFAM" id="SSF53448">
    <property type="entry name" value="Nucleotide-diphospho-sugar transferases"/>
    <property type="match status" value="1"/>
</dbReference>
<sequence length="264" mass="29940">MTSIIRVVTLQYRTKCTRDTVRVAVVTPYYQEDESTLWQCHNSVLTQGHPCEHIMVADGHPIAAINGWQCHHSTLPLSHNDNGNTPRTIGSLFAINQGFDAIAYLDADNWYQPNHIASLVKAHHEQAAPVCASERSLHRADGSLLPVSEPFDGIRHIDTSCLFLTRDAFNLCPLWAMMPSMLSPICDRLFYTALTGSNLKIAYTRLQTLAFRSQYACHYEYAGETAPPGAKADVTRDPIRQWNSLEDEQRQMYFRRMGFSFFLE</sequence>
<evidence type="ECO:0000313" key="3">
    <source>
        <dbReference type="Proteomes" id="UP001143304"/>
    </source>
</evidence>
<comment type="caution">
    <text evidence="2">The sequence shown here is derived from an EMBL/GenBank/DDBJ whole genome shotgun (WGS) entry which is preliminary data.</text>
</comment>
<organism evidence="2 3">
    <name type="scientific">Candidatus Marimicrobium litorale</name>
    <dbReference type="NCBI Taxonomy" id="2518991"/>
    <lineage>
        <taxon>Bacteria</taxon>
        <taxon>Pseudomonadati</taxon>
        <taxon>Pseudomonadota</taxon>
        <taxon>Gammaproteobacteria</taxon>
        <taxon>Cellvibrionales</taxon>
        <taxon>Halieaceae</taxon>
        <taxon>Marimicrobium</taxon>
    </lineage>
</organism>
<dbReference type="EMBL" id="SHNO01000001">
    <property type="protein sequence ID" value="MCX2978906.1"/>
    <property type="molecule type" value="Genomic_DNA"/>
</dbReference>
<feature type="domain" description="Glycosyltransferase 2-like" evidence="1">
    <location>
        <begin position="25"/>
        <end position="131"/>
    </location>
</feature>
<dbReference type="InterPro" id="IPR029044">
    <property type="entry name" value="Nucleotide-diphossugar_trans"/>
</dbReference>